<comment type="subcellular location">
    <subcellularLocation>
        <location evidence="2">Membrane</location>
    </subcellularLocation>
</comment>
<dbReference type="RefSeq" id="WP_163459061.1">
    <property type="nucleotide sequence ID" value="NZ_JAAGOH010000026.1"/>
</dbReference>
<dbReference type="InterPro" id="IPR036097">
    <property type="entry name" value="HisK_dim/P_sf"/>
</dbReference>
<feature type="domain" description="HAMP" evidence="10">
    <location>
        <begin position="315"/>
        <end position="367"/>
    </location>
</feature>
<dbReference type="Gene3D" id="3.30.450.20">
    <property type="entry name" value="PAS domain"/>
    <property type="match status" value="1"/>
</dbReference>
<dbReference type="PANTHER" id="PTHR43047:SF9">
    <property type="entry name" value="HISTIDINE KINASE"/>
    <property type="match status" value="1"/>
</dbReference>
<dbReference type="PANTHER" id="PTHR43047">
    <property type="entry name" value="TWO-COMPONENT HISTIDINE PROTEIN KINASE"/>
    <property type="match status" value="1"/>
</dbReference>
<dbReference type="InterPro" id="IPR005467">
    <property type="entry name" value="His_kinase_dom"/>
</dbReference>
<dbReference type="FunFam" id="3.30.565.10:FF:000049">
    <property type="entry name" value="Two-component sensor histidine kinase"/>
    <property type="match status" value="1"/>
</dbReference>
<dbReference type="InterPro" id="IPR003660">
    <property type="entry name" value="HAMP_dom"/>
</dbReference>
<dbReference type="Gene3D" id="1.10.8.500">
    <property type="entry name" value="HAMP domain in histidine kinase"/>
    <property type="match status" value="1"/>
</dbReference>
<dbReference type="Pfam" id="PF00072">
    <property type="entry name" value="Response_reg"/>
    <property type="match status" value="1"/>
</dbReference>
<dbReference type="SUPFAM" id="SSF52172">
    <property type="entry name" value="CheY-like"/>
    <property type="match status" value="1"/>
</dbReference>
<dbReference type="PROSITE" id="PS50885">
    <property type="entry name" value="HAMP"/>
    <property type="match status" value="1"/>
</dbReference>
<keyword evidence="5" id="KW-0808">Transferase</keyword>
<dbReference type="SUPFAM" id="SSF158472">
    <property type="entry name" value="HAMP domain-like"/>
    <property type="match status" value="1"/>
</dbReference>
<dbReference type="EMBL" id="JAAGOH010000026">
    <property type="protein sequence ID" value="NDY93009.1"/>
    <property type="molecule type" value="Genomic_DNA"/>
</dbReference>
<evidence type="ECO:0000313" key="11">
    <source>
        <dbReference type="EMBL" id="NDY93009.1"/>
    </source>
</evidence>
<organism evidence="11 12">
    <name type="scientific">Ideonella livida</name>
    <dbReference type="NCBI Taxonomy" id="2707176"/>
    <lineage>
        <taxon>Bacteria</taxon>
        <taxon>Pseudomonadati</taxon>
        <taxon>Pseudomonadota</taxon>
        <taxon>Betaproteobacteria</taxon>
        <taxon>Burkholderiales</taxon>
        <taxon>Sphaerotilaceae</taxon>
        <taxon>Ideonella</taxon>
    </lineage>
</organism>
<dbReference type="InterPro" id="IPR001789">
    <property type="entry name" value="Sig_transdc_resp-reg_receiver"/>
</dbReference>
<dbReference type="CDD" id="cd06225">
    <property type="entry name" value="HAMP"/>
    <property type="match status" value="1"/>
</dbReference>
<dbReference type="GO" id="GO:0000155">
    <property type="term" value="F:phosphorelay sensor kinase activity"/>
    <property type="evidence" value="ECO:0007669"/>
    <property type="project" value="InterPro"/>
</dbReference>
<dbReference type="Gene3D" id="3.40.50.2300">
    <property type="match status" value="1"/>
</dbReference>
<dbReference type="EC" id="2.7.13.3" evidence="3"/>
<dbReference type="InterPro" id="IPR011006">
    <property type="entry name" value="CheY-like_superfamily"/>
</dbReference>
<dbReference type="GO" id="GO:0005886">
    <property type="term" value="C:plasma membrane"/>
    <property type="evidence" value="ECO:0007669"/>
    <property type="project" value="TreeGrafter"/>
</dbReference>
<dbReference type="SMART" id="SM00448">
    <property type="entry name" value="REC"/>
    <property type="match status" value="1"/>
</dbReference>
<reference evidence="11 12" key="1">
    <citation type="submission" date="2020-02" db="EMBL/GenBank/DDBJ databases">
        <title>Ideonella bacterium strain TBM-1.</title>
        <authorList>
            <person name="Chen W.-M."/>
        </authorList>
    </citation>
    <scope>NUCLEOTIDE SEQUENCE [LARGE SCALE GENOMIC DNA]</scope>
    <source>
        <strain evidence="11 12">TBM-1</strain>
    </source>
</reference>
<gene>
    <name evidence="11" type="ORF">G3A44_17590</name>
</gene>
<comment type="caution">
    <text evidence="11">The sequence shown here is derived from an EMBL/GenBank/DDBJ whole genome shotgun (WGS) entry which is preliminary data.</text>
</comment>
<evidence type="ECO:0000313" key="12">
    <source>
        <dbReference type="Proteomes" id="UP000484255"/>
    </source>
</evidence>
<evidence type="ECO:0000256" key="1">
    <source>
        <dbReference type="ARBA" id="ARBA00000085"/>
    </source>
</evidence>
<evidence type="ECO:0000256" key="7">
    <source>
        <dbReference type="PROSITE-ProRule" id="PRU00169"/>
    </source>
</evidence>
<feature type="modified residue" description="4-aspartylphosphate" evidence="7">
    <location>
        <position position="703"/>
    </location>
</feature>
<evidence type="ECO:0000256" key="6">
    <source>
        <dbReference type="ARBA" id="ARBA00022777"/>
    </source>
</evidence>
<dbReference type="PROSITE" id="PS50109">
    <property type="entry name" value="HIS_KIN"/>
    <property type="match status" value="1"/>
</dbReference>
<dbReference type="AlphaFoldDB" id="A0A7C9PJ61"/>
<dbReference type="CDD" id="cd00156">
    <property type="entry name" value="REC"/>
    <property type="match status" value="1"/>
</dbReference>
<dbReference type="Gene3D" id="1.10.287.130">
    <property type="match status" value="1"/>
</dbReference>
<keyword evidence="4 7" id="KW-0597">Phosphoprotein</keyword>
<feature type="domain" description="Histidine kinase" evidence="8">
    <location>
        <begin position="400"/>
        <end position="630"/>
    </location>
</feature>
<dbReference type="InterPro" id="IPR003661">
    <property type="entry name" value="HisK_dim/P_dom"/>
</dbReference>
<proteinExistence type="predicted"/>
<comment type="catalytic activity">
    <reaction evidence="1">
        <text>ATP + protein L-histidine = ADP + protein N-phospho-L-histidine.</text>
        <dbReference type="EC" id="2.7.13.3"/>
    </reaction>
</comment>
<dbReference type="Pfam" id="PF02518">
    <property type="entry name" value="HATPase_c"/>
    <property type="match status" value="1"/>
</dbReference>
<dbReference type="Pfam" id="PF00672">
    <property type="entry name" value="HAMP"/>
    <property type="match status" value="1"/>
</dbReference>
<keyword evidence="12" id="KW-1185">Reference proteome</keyword>
<evidence type="ECO:0000256" key="2">
    <source>
        <dbReference type="ARBA" id="ARBA00004370"/>
    </source>
</evidence>
<evidence type="ECO:0000256" key="5">
    <source>
        <dbReference type="ARBA" id="ARBA00022679"/>
    </source>
</evidence>
<dbReference type="SMART" id="SM00388">
    <property type="entry name" value="HisKA"/>
    <property type="match status" value="1"/>
</dbReference>
<evidence type="ECO:0000259" key="9">
    <source>
        <dbReference type="PROSITE" id="PS50110"/>
    </source>
</evidence>
<dbReference type="SUPFAM" id="SSF47384">
    <property type="entry name" value="Homodimeric domain of signal transducing histidine kinase"/>
    <property type="match status" value="1"/>
</dbReference>
<protein>
    <recommendedName>
        <fullName evidence="3">histidine kinase</fullName>
        <ecNumber evidence="3">2.7.13.3</ecNumber>
    </recommendedName>
</protein>
<dbReference type="SMART" id="SM00387">
    <property type="entry name" value="HATPase_c"/>
    <property type="match status" value="1"/>
</dbReference>
<dbReference type="Gene3D" id="3.30.565.10">
    <property type="entry name" value="Histidine kinase-like ATPase, C-terminal domain"/>
    <property type="match status" value="1"/>
</dbReference>
<dbReference type="GO" id="GO:0009927">
    <property type="term" value="F:histidine phosphotransfer kinase activity"/>
    <property type="evidence" value="ECO:0007669"/>
    <property type="project" value="TreeGrafter"/>
</dbReference>
<name>A0A7C9PJ61_9BURK</name>
<dbReference type="InterPro" id="IPR003594">
    <property type="entry name" value="HATPase_dom"/>
</dbReference>
<dbReference type="SMART" id="SM00304">
    <property type="entry name" value="HAMP"/>
    <property type="match status" value="1"/>
</dbReference>
<dbReference type="InterPro" id="IPR004358">
    <property type="entry name" value="Sig_transdc_His_kin-like_C"/>
</dbReference>
<dbReference type="SUPFAM" id="SSF55874">
    <property type="entry name" value="ATPase domain of HSP90 chaperone/DNA topoisomerase II/histidine kinase"/>
    <property type="match status" value="1"/>
</dbReference>
<dbReference type="PROSITE" id="PS50110">
    <property type="entry name" value="RESPONSE_REGULATORY"/>
    <property type="match status" value="1"/>
</dbReference>
<evidence type="ECO:0000256" key="3">
    <source>
        <dbReference type="ARBA" id="ARBA00012438"/>
    </source>
</evidence>
<dbReference type="InterPro" id="IPR036890">
    <property type="entry name" value="HATPase_C_sf"/>
</dbReference>
<dbReference type="CDD" id="cd00075">
    <property type="entry name" value="HATPase"/>
    <property type="match status" value="1"/>
</dbReference>
<feature type="domain" description="Response regulatory" evidence="9">
    <location>
        <begin position="652"/>
        <end position="777"/>
    </location>
</feature>
<evidence type="ECO:0000259" key="10">
    <source>
        <dbReference type="PROSITE" id="PS50885"/>
    </source>
</evidence>
<dbReference type="Pfam" id="PF00512">
    <property type="entry name" value="HisKA"/>
    <property type="match status" value="1"/>
</dbReference>
<sequence>MIQPWIPLPPLARRRALQIGLVAVLLLALSGAVQMFHTYQQSRGQAVQLQAAQADAAAREIEQALQGPAAALRDSGKFPWGAPGYGPERLRDELQRLLVLHTSLVEVRTHDPEGRLLAQVSRTAPDLLGPGRLPRRPGATQAAVAGPVRFGQPFFQGADPQVELRVAEVDAGRAEGGVRTTAVVHLRLVADTLTRVGERLGGRAWLVDAQDRLIVHPVQIEMLRQRRLDGRPDLRAARAARAAGRPLPTGQDSLDLEGRPTLNTVVELPETGWLLVLEQPRDTVMAPVLDTLQRTALLMGAAAVLAVLASLWQGRRLAAPILLLRRASARIASGDFSTPVALQTGDELELLADDLNAMARRLGSFYEQLEAQVTQRTEQLSQARDAAERASLAKTRFLAAASHDLRQPMHTIGLLVGVLRSRLAALEAAGGGESATAQVQTLVGRLGTSVEAMERLFNSLLDISRLDAGLVQPRLETFALHELLQRLASQFEPQAQAARLRLRVAPCCALVRSDLALLERCLVNLLGNALRYTPAGGQVLLGARRRGDGLAVQVLDTGPGVAPADQARIFEEFVRLGTPEAGTTQAGGSQGLGLGLAIVQRTAELLGHRLSLRSTPGRGACFELLLPRVQAHEVLPAGPALTPSVDRLRGAFVLVVDDDADNRQALEVLCQRWGALVACAGSANAALAELDRHLRPPDLVVTDLQLGPRAQPGLAAETDGLSLLPRLREATGEDTPALLLTADTSATTAARALALGVPVLHKPVGADRLLETLCLLLPPHVQDAPSNPPTATPPVSG</sequence>
<accession>A0A7C9PJ61</accession>
<keyword evidence="6 11" id="KW-0418">Kinase</keyword>
<dbReference type="CDD" id="cd00082">
    <property type="entry name" value="HisKA"/>
    <property type="match status" value="1"/>
</dbReference>
<dbReference type="PRINTS" id="PR00344">
    <property type="entry name" value="BCTRLSENSOR"/>
</dbReference>
<evidence type="ECO:0000259" key="8">
    <source>
        <dbReference type="PROSITE" id="PS50109"/>
    </source>
</evidence>
<evidence type="ECO:0000256" key="4">
    <source>
        <dbReference type="ARBA" id="ARBA00022553"/>
    </source>
</evidence>
<dbReference type="Proteomes" id="UP000484255">
    <property type="component" value="Unassembled WGS sequence"/>
</dbReference>